<evidence type="ECO:0000313" key="2">
    <source>
        <dbReference type="EMBL" id="BBG98385.1"/>
    </source>
</evidence>
<protein>
    <submittedName>
        <fullName evidence="2">Uncharacterized protein</fullName>
    </submittedName>
</protein>
<feature type="region of interest" description="Disordered" evidence="1">
    <location>
        <begin position="1"/>
        <end position="560"/>
    </location>
</feature>
<feature type="compositionally biased region" description="Basic and acidic residues" evidence="1">
    <location>
        <begin position="48"/>
        <end position="97"/>
    </location>
</feature>
<feature type="compositionally biased region" description="Basic residues" evidence="1">
    <location>
        <begin position="1"/>
        <end position="10"/>
    </location>
</feature>
<feature type="compositionally biased region" description="Basic and acidic residues" evidence="1">
    <location>
        <begin position="151"/>
        <end position="161"/>
    </location>
</feature>
<reference evidence="2" key="1">
    <citation type="journal article" date="2019" name="Science">
        <title>Mutation of a bHLH transcription factor allowed almond domestication.</title>
        <authorList>
            <person name="Sanchez-Perez R."/>
            <person name="Pavan S."/>
            <person name="Mazzeo R."/>
            <person name="Moldovan C."/>
            <person name="Aiese Cigliano R."/>
            <person name="Del Cueto J."/>
            <person name="Ricciardi F."/>
            <person name="Lotti C."/>
            <person name="Ricciardi L."/>
            <person name="Dicenta F."/>
            <person name="Lopez-Marques R.L."/>
            <person name="Lindberg Moller B."/>
        </authorList>
    </citation>
    <scope>NUCLEOTIDE SEQUENCE</scope>
</reference>
<feature type="region of interest" description="Disordered" evidence="1">
    <location>
        <begin position="943"/>
        <end position="969"/>
    </location>
</feature>
<proteinExistence type="predicted"/>
<feature type="compositionally biased region" description="Basic and acidic residues" evidence="1">
    <location>
        <begin position="655"/>
        <end position="664"/>
    </location>
</feature>
<feature type="compositionally biased region" description="Basic and acidic residues" evidence="1">
    <location>
        <begin position="671"/>
        <end position="693"/>
    </location>
</feature>
<organism evidence="2">
    <name type="scientific">Prunus dulcis</name>
    <name type="common">Almond</name>
    <name type="synonym">Amygdalus dulcis</name>
    <dbReference type="NCBI Taxonomy" id="3755"/>
    <lineage>
        <taxon>Eukaryota</taxon>
        <taxon>Viridiplantae</taxon>
        <taxon>Streptophyta</taxon>
        <taxon>Embryophyta</taxon>
        <taxon>Tracheophyta</taxon>
        <taxon>Spermatophyta</taxon>
        <taxon>Magnoliopsida</taxon>
        <taxon>eudicotyledons</taxon>
        <taxon>Gunneridae</taxon>
        <taxon>Pentapetalae</taxon>
        <taxon>rosids</taxon>
        <taxon>fabids</taxon>
        <taxon>Rosales</taxon>
        <taxon>Rosaceae</taxon>
        <taxon>Amygdaloideae</taxon>
        <taxon>Amygdaleae</taxon>
        <taxon>Prunus</taxon>
    </lineage>
</organism>
<gene>
    <name evidence="2" type="ORF">Prudu_007777</name>
</gene>
<feature type="compositionally biased region" description="Basic and acidic residues" evidence="1">
    <location>
        <begin position="130"/>
        <end position="144"/>
    </location>
</feature>
<feature type="compositionally biased region" description="Polar residues" evidence="1">
    <location>
        <begin position="698"/>
        <end position="713"/>
    </location>
</feature>
<feature type="compositionally biased region" description="Basic and acidic residues" evidence="1">
    <location>
        <begin position="350"/>
        <end position="527"/>
    </location>
</feature>
<feature type="compositionally biased region" description="Basic and acidic residues" evidence="1">
    <location>
        <begin position="951"/>
        <end position="961"/>
    </location>
</feature>
<sequence>RNLHHLRSQSHTHSPSTPRRSVISGSGRRLLYPFMMPRSSRHKSSKHSSRDAREYSDSEKDSSLKDRKSKEESGVVRVSKDSGSTEKRKLDLKDGKDSYGGSGNGEYSEDLVSSKRRKERVDYGGSDRWNGGEDDHRGSGEGSKKSSKASGESKSKKRDESVELYAEGGEVKKSTSSSGKGEGKHRDRDRDRDKDSIRKEGKEGGGAEKEREREREREREKEKKGKDGRTERLVSGDEQRVPAKQVNEKTDLNARNELESPESENHMERRMRKRRDEFGDGDKHLDDVEDINDGRLSSRDDFGRDGRQKDEKRKDERYREKYREDMDRDNKHRDDKQRDERLTKDQPSSKSDDKHLREEKDMTETQLKRSKLQDGERKGEHDRDRDRNRDRDSYHARDRDRYHDREREHGWDHGRDRDRDYDRDWDWDRERDGDRERDRNHDRDRDRGRERDRDGDRDRDRDYDRDYDGSHLDDRSMRYRDSSRGKKRSPDDRDDCSDTKSRGIKARYSDLEKKSSSGDRVESDVNKGRSQLRQAYADAILSSNKRRTSPSSNSHVGMDEYRYLNPDDLKYRDSAAEQRTKAIPPRDGSGLSGVSERGSKYRSMEKPIKMDDGHLGELSNEKCASSKASPLALMERSPSSSNIDRRYTNRTGVRRSLDIEETGRRSGASIDNRDFSNTEDRLSRDLPSEKPLVDDSSPADSSAHNRGSQNNLSLFPHPNFRAGVDSPSFVGSLEEDGRVNSNARYRRSSDPNLVRGHGNAWRGVPNWTAPLPNGFMHFQHGAPHGGFQGMLPQFPAPPIFGVRPSMEINHSGIPYHISDADRFSSHLRPLGWQNMMDGSGPSHLHLWDGSNGAFRDETHMYGGAEWDQNRHPMNARGWESSSDTWKVHNNDVKRDLPSPAQKDDYPVQALVDDAVAGQAGQISHHEDNLDHGVLAKTVETRSIVTSPPKESMSKLGHEKSPVRSKSPSDDVPCLSHYYLSKLDISADLAHPELYSQCMSILDTDGSSTVDVDATTFTILKGARAGLGPSKTFSTSSLFPPLKDSVFQKAMNFYKKQRMEIRGLPFIAGGTLDIILGSKQENLEAKVPCDVEKVEELVPTYDAEMTDAPLSSLDEKNVVTASTDSAEEKPEVLVPTPSPEVQNDICLVSPKLEMRVEDYSGSNAGEPQTLLNGVEMDYSSEPVKLEVGDANGFSSIDNSALATSTLPAAGNDLNVISKTEDDNSINYPKEGAADAITGPLVIPEGSPKAKACEALMSGSNESDSVILSRIHHSPESTH</sequence>
<feature type="compositionally biased region" description="Basic and acidic residues" evidence="1">
    <location>
        <begin position="181"/>
        <end position="344"/>
    </location>
</feature>
<dbReference type="AlphaFoldDB" id="A0A4Y1R2Q2"/>
<feature type="region of interest" description="Disordered" evidence="1">
    <location>
        <begin position="1255"/>
        <end position="1277"/>
    </location>
</feature>
<name>A0A4Y1R2Q2_PRUDU</name>
<dbReference type="PANTHER" id="PTHR34837:SF1">
    <property type="entry name" value="LOW PROTEIN: ZINC FINGER CCCH DOMAIN PROTEIN"/>
    <property type="match status" value="1"/>
</dbReference>
<evidence type="ECO:0000256" key="1">
    <source>
        <dbReference type="SAM" id="MobiDB-lite"/>
    </source>
</evidence>
<feature type="non-terminal residue" evidence="2">
    <location>
        <position position="1"/>
    </location>
</feature>
<dbReference type="EMBL" id="AP019298">
    <property type="protein sequence ID" value="BBG98385.1"/>
    <property type="molecule type" value="Genomic_DNA"/>
</dbReference>
<dbReference type="PANTHER" id="PTHR34837">
    <property type="entry name" value="OS05G0595500 PROTEIN"/>
    <property type="match status" value="1"/>
</dbReference>
<feature type="region of interest" description="Disordered" evidence="1">
    <location>
        <begin position="572"/>
        <end position="719"/>
    </location>
</feature>
<feature type="compositionally biased region" description="Basic and acidic residues" evidence="1">
    <location>
        <begin position="597"/>
        <end position="615"/>
    </location>
</feature>
<accession>A0A4Y1R2Q2</accession>